<dbReference type="RefSeq" id="WP_211957103.1">
    <property type="nucleotide sequence ID" value="NZ_CAJPVI010000051.1"/>
</dbReference>
<name>A0ABM8TRL8_9BURK</name>
<feature type="domain" description="BD-FAE-like" evidence="2">
    <location>
        <begin position="63"/>
        <end position="161"/>
    </location>
</feature>
<evidence type="ECO:0000259" key="2">
    <source>
        <dbReference type="Pfam" id="PF20434"/>
    </source>
</evidence>
<dbReference type="SUPFAM" id="SSF53474">
    <property type="entry name" value="alpha/beta-Hydrolases"/>
    <property type="match status" value="1"/>
</dbReference>
<dbReference type="InterPro" id="IPR050300">
    <property type="entry name" value="GDXG_lipolytic_enzyme"/>
</dbReference>
<protein>
    <recommendedName>
        <fullName evidence="2">BD-FAE-like domain-containing protein</fullName>
    </recommendedName>
</protein>
<keyword evidence="1" id="KW-0378">Hydrolase</keyword>
<dbReference type="PANTHER" id="PTHR48081:SF33">
    <property type="entry name" value="KYNURENINE FORMAMIDASE"/>
    <property type="match status" value="1"/>
</dbReference>
<organism evidence="3 4">
    <name type="scientific">Cupriavidus numazuensis</name>
    <dbReference type="NCBI Taxonomy" id="221992"/>
    <lineage>
        <taxon>Bacteria</taxon>
        <taxon>Pseudomonadati</taxon>
        <taxon>Pseudomonadota</taxon>
        <taxon>Betaproteobacteria</taxon>
        <taxon>Burkholderiales</taxon>
        <taxon>Burkholderiaceae</taxon>
        <taxon>Cupriavidus</taxon>
    </lineage>
</organism>
<evidence type="ECO:0000313" key="3">
    <source>
        <dbReference type="EMBL" id="CAG2158874.1"/>
    </source>
</evidence>
<dbReference type="Gene3D" id="3.40.50.1820">
    <property type="entry name" value="alpha/beta hydrolase"/>
    <property type="match status" value="1"/>
</dbReference>
<reference evidence="3 4" key="1">
    <citation type="submission" date="2021-03" db="EMBL/GenBank/DDBJ databases">
        <authorList>
            <person name="Peeters C."/>
        </authorList>
    </citation>
    <scope>NUCLEOTIDE SEQUENCE [LARGE SCALE GENOMIC DNA]</scope>
    <source>
        <strain evidence="3 4">LMG 26411</strain>
    </source>
</reference>
<dbReference type="PANTHER" id="PTHR48081">
    <property type="entry name" value="AB HYDROLASE SUPERFAMILY PROTEIN C4A8.06C"/>
    <property type="match status" value="1"/>
</dbReference>
<evidence type="ECO:0000256" key="1">
    <source>
        <dbReference type="ARBA" id="ARBA00022801"/>
    </source>
</evidence>
<proteinExistence type="predicted"/>
<dbReference type="Proteomes" id="UP000672657">
    <property type="component" value="Unassembled WGS sequence"/>
</dbReference>
<dbReference type="EMBL" id="CAJPVI010000051">
    <property type="protein sequence ID" value="CAG2158874.1"/>
    <property type="molecule type" value="Genomic_DNA"/>
</dbReference>
<gene>
    <name evidence="3" type="ORF">LMG26411_06267</name>
</gene>
<accession>A0ABM8TRL8</accession>
<comment type="caution">
    <text evidence="3">The sequence shown here is derived from an EMBL/GenBank/DDBJ whole genome shotgun (WGS) entry which is preliminary data.</text>
</comment>
<sequence>MSVYRNFNQDELDKQYNVRAGIPDFQAIFHRWAKVSEAFRGAHSVKQDLAYGPNEKQSLDFFPAATKGRPLLVFIHGGYWQSLDKSDFSYVAAPYLKRDINVAVVNYRLAPDVGMTEIVRDNREAVAWLYRNACDLGDFDSNRIFVSGHSAGGHLTAILAGTDWADFGAPSDVLKGGCAISGLYDLEPIRLCYLNKVVQLTPGEVAAFSPALHLPKVRLPMILTVGGDESAEYHRLQAEYQSLLEASGFDVSIVEQRGGHHFDAVDLLGDGDGSLAAAVIRMIECA</sequence>
<keyword evidence="4" id="KW-1185">Reference proteome</keyword>
<dbReference type="Pfam" id="PF20434">
    <property type="entry name" value="BD-FAE"/>
    <property type="match status" value="1"/>
</dbReference>
<evidence type="ECO:0000313" key="4">
    <source>
        <dbReference type="Proteomes" id="UP000672657"/>
    </source>
</evidence>
<dbReference type="InterPro" id="IPR029058">
    <property type="entry name" value="AB_hydrolase_fold"/>
</dbReference>
<dbReference type="InterPro" id="IPR049492">
    <property type="entry name" value="BD-FAE-like_dom"/>
</dbReference>